<evidence type="ECO:0000313" key="4">
    <source>
        <dbReference type="Proteomes" id="UP001487740"/>
    </source>
</evidence>
<keyword evidence="4" id="KW-1185">Reference proteome</keyword>
<sequence length="270" mass="30426">MGATQCWIVVLAVVLGATAVLAAIPGPKNMRYPDNIVEPKVKCVKEGSFPHPRNCSWYYRCVDRMHVGFFWTYHFECEPGTVFSDELDQCVHPFLAEPPCGGQTTTITTEPTIIQCHGVPGTCKNYEICLPEKRTRYFCDKIRCPLRTPELSCAEGYSFDMDARQCDKIPEASTLCGVATNISITQQGQVPCSADNLRPMTDFVSRIYCSEYVFCDGNKFSGKKKLCTNYYECQRIGNKWEAFLRSCPPGLLYSYSNDKCEPKPLDSELC</sequence>
<accession>A0AAW0V047</accession>
<dbReference type="InterPro" id="IPR036508">
    <property type="entry name" value="Chitin-bd_dom_sf"/>
</dbReference>
<gene>
    <name evidence="3" type="ORF">O3P69_001898</name>
</gene>
<dbReference type="GO" id="GO:0005576">
    <property type="term" value="C:extracellular region"/>
    <property type="evidence" value="ECO:0007669"/>
    <property type="project" value="InterPro"/>
</dbReference>
<dbReference type="Pfam" id="PF01607">
    <property type="entry name" value="CBM_14"/>
    <property type="match status" value="2"/>
</dbReference>
<comment type="caution">
    <text evidence="3">The sequence shown here is derived from an EMBL/GenBank/DDBJ whole genome shotgun (WGS) entry which is preliminary data.</text>
</comment>
<dbReference type="SUPFAM" id="SSF57625">
    <property type="entry name" value="Invertebrate chitin-binding proteins"/>
    <property type="match status" value="2"/>
</dbReference>
<dbReference type="GO" id="GO:0008061">
    <property type="term" value="F:chitin binding"/>
    <property type="evidence" value="ECO:0007669"/>
    <property type="project" value="InterPro"/>
</dbReference>
<evidence type="ECO:0000259" key="2">
    <source>
        <dbReference type="PROSITE" id="PS50940"/>
    </source>
</evidence>
<dbReference type="SMART" id="SM00494">
    <property type="entry name" value="ChtBD2"/>
    <property type="match status" value="2"/>
</dbReference>
<evidence type="ECO:0000256" key="1">
    <source>
        <dbReference type="SAM" id="SignalP"/>
    </source>
</evidence>
<dbReference type="InterPro" id="IPR002557">
    <property type="entry name" value="Chitin-bd_dom"/>
</dbReference>
<dbReference type="AlphaFoldDB" id="A0AAW0V047"/>
<proteinExistence type="predicted"/>
<dbReference type="Gene3D" id="2.170.140.10">
    <property type="entry name" value="Chitin binding domain"/>
    <property type="match status" value="1"/>
</dbReference>
<evidence type="ECO:0000313" key="3">
    <source>
        <dbReference type="EMBL" id="KAK8405703.1"/>
    </source>
</evidence>
<protein>
    <recommendedName>
        <fullName evidence="2">Chitin-binding type-2 domain-containing protein</fullName>
    </recommendedName>
</protein>
<dbReference type="EMBL" id="JARAKH010000003">
    <property type="protein sequence ID" value="KAK8405703.1"/>
    <property type="molecule type" value="Genomic_DNA"/>
</dbReference>
<dbReference type="Proteomes" id="UP001487740">
    <property type="component" value="Unassembled WGS sequence"/>
</dbReference>
<feature type="domain" description="Chitin-binding type-2" evidence="2">
    <location>
        <begin position="40"/>
        <end position="102"/>
    </location>
</feature>
<name>A0AAW0V047_SCYPA</name>
<feature type="chain" id="PRO_5044717187" description="Chitin-binding type-2 domain-containing protein" evidence="1">
    <location>
        <begin position="23"/>
        <end position="270"/>
    </location>
</feature>
<organism evidence="3 4">
    <name type="scientific">Scylla paramamosain</name>
    <name type="common">Mud crab</name>
    <dbReference type="NCBI Taxonomy" id="85552"/>
    <lineage>
        <taxon>Eukaryota</taxon>
        <taxon>Metazoa</taxon>
        <taxon>Ecdysozoa</taxon>
        <taxon>Arthropoda</taxon>
        <taxon>Crustacea</taxon>
        <taxon>Multicrustacea</taxon>
        <taxon>Malacostraca</taxon>
        <taxon>Eumalacostraca</taxon>
        <taxon>Eucarida</taxon>
        <taxon>Decapoda</taxon>
        <taxon>Pleocyemata</taxon>
        <taxon>Brachyura</taxon>
        <taxon>Eubrachyura</taxon>
        <taxon>Portunoidea</taxon>
        <taxon>Portunidae</taxon>
        <taxon>Portuninae</taxon>
        <taxon>Scylla</taxon>
    </lineage>
</organism>
<feature type="signal peptide" evidence="1">
    <location>
        <begin position="1"/>
        <end position="22"/>
    </location>
</feature>
<dbReference type="PROSITE" id="PS50940">
    <property type="entry name" value="CHIT_BIND_II"/>
    <property type="match status" value="2"/>
</dbReference>
<reference evidence="3 4" key="1">
    <citation type="submission" date="2023-03" db="EMBL/GenBank/DDBJ databases">
        <title>High-quality genome of Scylla paramamosain provides insights in environmental adaptation.</title>
        <authorList>
            <person name="Zhang L."/>
        </authorList>
    </citation>
    <scope>NUCLEOTIDE SEQUENCE [LARGE SCALE GENOMIC DNA]</scope>
    <source>
        <strain evidence="3">LZ_2023a</strain>
        <tissue evidence="3">Muscle</tissue>
    </source>
</reference>
<dbReference type="EMBL" id="JARAKH010000003">
    <property type="protein sequence ID" value="KAK8405705.1"/>
    <property type="molecule type" value="Genomic_DNA"/>
</dbReference>
<keyword evidence="1" id="KW-0732">Signal</keyword>
<feature type="domain" description="Chitin-binding type-2" evidence="2">
    <location>
        <begin position="212"/>
        <end position="270"/>
    </location>
</feature>